<dbReference type="Pfam" id="PF00903">
    <property type="entry name" value="Glyoxalase"/>
    <property type="match status" value="1"/>
</dbReference>
<reference evidence="2 3" key="1">
    <citation type="submission" date="2011-05" db="EMBL/GenBank/DDBJ databases">
        <title>Whole genome sequence of Microlunatus phosphovorus NM-1.</title>
        <authorList>
            <person name="Hosoyama A."/>
            <person name="Sasaki K."/>
            <person name="Harada T."/>
            <person name="Igarashi R."/>
            <person name="Kawakoshi A."/>
            <person name="Sasagawa M."/>
            <person name="Fukada J."/>
            <person name="Nakamura S."/>
            <person name="Katano Y."/>
            <person name="Hanada S."/>
            <person name="Kamagata Y."/>
            <person name="Nakamura N."/>
            <person name="Yamazaki S."/>
            <person name="Fujita N."/>
        </authorList>
    </citation>
    <scope>NUCLEOTIDE SEQUENCE [LARGE SCALE GENOMIC DNA]</scope>
    <source>
        <strain evidence="3">ATCC 700054 / DSM 10555 / JCM 9379 / NBRC 101784 / NCIMB 13414 / VKM Ac-1990 / NM-1</strain>
    </source>
</reference>
<evidence type="ECO:0000313" key="2">
    <source>
        <dbReference type="EMBL" id="BAK37992.1"/>
    </source>
</evidence>
<dbReference type="Proteomes" id="UP000007947">
    <property type="component" value="Chromosome"/>
</dbReference>
<dbReference type="InterPro" id="IPR029068">
    <property type="entry name" value="Glyas_Bleomycin-R_OHBP_Dase"/>
</dbReference>
<dbReference type="InterPro" id="IPR004360">
    <property type="entry name" value="Glyas_Fos-R_dOase_dom"/>
</dbReference>
<organism evidence="2 3">
    <name type="scientific">Microlunatus phosphovorus (strain ATCC 700054 / DSM 10555 / JCM 9379 / NBRC 101784 / NCIMB 13414 / VKM Ac-1990 / NM-1)</name>
    <dbReference type="NCBI Taxonomy" id="1032480"/>
    <lineage>
        <taxon>Bacteria</taxon>
        <taxon>Bacillati</taxon>
        <taxon>Actinomycetota</taxon>
        <taxon>Actinomycetes</taxon>
        <taxon>Propionibacteriales</taxon>
        <taxon>Propionibacteriaceae</taxon>
        <taxon>Microlunatus</taxon>
    </lineage>
</organism>
<dbReference type="Gene3D" id="3.30.720.110">
    <property type="match status" value="1"/>
</dbReference>
<dbReference type="STRING" id="1032480.MLP_49780"/>
<keyword evidence="3" id="KW-1185">Reference proteome</keyword>
<evidence type="ECO:0000259" key="1">
    <source>
        <dbReference type="Pfam" id="PF00903"/>
    </source>
</evidence>
<dbReference type="RefSeq" id="WP_013865810.1">
    <property type="nucleotide sequence ID" value="NC_015635.1"/>
</dbReference>
<dbReference type="OrthoDB" id="9809391at2"/>
<name>F5XG58_MICPN</name>
<protein>
    <recommendedName>
        <fullName evidence="1">Glyoxalase/fosfomycin resistance/dioxygenase domain-containing protein</fullName>
    </recommendedName>
</protein>
<evidence type="ECO:0000313" key="3">
    <source>
        <dbReference type="Proteomes" id="UP000007947"/>
    </source>
</evidence>
<dbReference type="AlphaFoldDB" id="F5XG58"/>
<gene>
    <name evidence="2" type="ordered locus">MLP_49780</name>
</gene>
<accession>F5XG58</accession>
<dbReference type="eggNOG" id="COG2764">
    <property type="taxonomic scope" value="Bacteria"/>
</dbReference>
<proteinExistence type="predicted"/>
<dbReference type="KEGG" id="mph:MLP_49780"/>
<sequence>MSETISQPAIDQKDHNVWAAVSSHDPMALRAWLRGLGFVDGILVPGEDNTVNHSEMIWPEGGRVMVATYTEGGAFDVPVGTACLYVVTDHPADVCAQAKALGARFIRELEDTDYGSTGFSVRDDDGNSWSFGTYAG</sequence>
<dbReference type="SUPFAM" id="SSF54593">
    <property type="entry name" value="Glyoxalase/Bleomycin resistance protein/Dihydroxybiphenyl dioxygenase"/>
    <property type="match status" value="1"/>
</dbReference>
<dbReference type="HOGENOM" id="CLU_046006_11_1_11"/>
<feature type="domain" description="Glyoxalase/fosfomycin resistance/dioxygenase" evidence="1">
    <location>
        <begin position="76"/>
        <end position="131"/>
    </location>
</feature>
<dbReference type="EMBL" id="AP012204">
    <property type="protein sequence ID" value="BAK37992.1"/>
    <property type="molecule type" value="Genomic_DNA"/>
</dbReference>